<feature type="transmembrane region" description="Helical" evidence="2">
    <location>
        <begin position="89"/>
        <end position="111"/>
    </location>
</feature>
<evidence type="ECO:0000256" key="2">
    <source>
        <dbReference type="SAM" id="Phobius"/>
    </source>
</evidence>
<name>A0ABU9X1A6_9MICC</name>
<evidence type="ECO:0000313" key="4">
    <source>
        <dbReference type="Proteomes" id="UP001422074"/>
    </source>
</evidence>
<dbReference type="InterPro" id="IPR019051">
    <property type="entry name" value="Trp_biosyn_TM_oprn/chp"/>
</dbReference>
<dbReference type="Proteomes" id="UP001422074">
    <property type="component" value="Unassembled WGS sequence"/>
</dbReference>
<protein>
    <submittedName>
        <fullName evidence="3">Trp biosynthesis-associated membrane protein</fullName>
    </submittedName>
</protein>
<dbReference type="EMBL" id="JBDFRB010000010">
    <property type="protein sequence ID" value="MEN2745236.1"/>
    <property type="molecule type" value="Genomic_DNA"/>
</dbReference>
<comment type="caution">
    <text evidence="3">The sequence shown here is derived from an EMBL/GenBank/DDBJ whole genome shotgun (WGS) entry which is preliminary data.</text>
</comment>
<proteinExistence type="predicted"/>
<reference evidence="3 4" key="1">
    <citation type="submission" date="2024-05" db="EMBL/GenBank/DDBJ databases">
        <title>Sinomonas sp. nov., isolated from a waste landfill.</title>
        <authorList>
            <person name="Zhao Y."/>
        </authorList>
    </citation>
    <scope>NUCLEOTIDE SEQUENCE [LARGE SCALE GENOMIC DNA]</scope>
    <source>
        <strain evidence="3 4">CCTCC AB2014300</strain>
    </source>
</reference>
<gene>
    <name evidence="3" type="ORF">ABCQ75_11890</name>
</gene>
<feature type="transmembrane region" description="Helical" evidence="2">
    <location>
        <begin position="20"/>
        <end position="41"/>
    </location>
</feature>
<keyword evidence="2" id="KW-0812">Transmembrane</keyword>
<evidence type="ECO:0000256" key="1">
    <source>
        <dbReference type="SAM" id="MobiDB-lite"/>
    </source>
</evidence>
<feature type="transmembrane region" description="Helical" evidence="2">
    <location>
        <begin position="61"/>
        <end position="82"/>
    </location>
</feature>
<feature type="transmembrane region" description="Helical" evidence="2">
    <location>
        <begin position="139"/>
        <end position="160"/>
    </location>
</feature>
<evidence type="ECO:0000313" key="3">
    <source>
        <dbReference type="EMBL" id="MEN2745236.1"/>
    </source>
</evidence>
<feature type="compositionally biased region" description="Basic and acidic residues" evidence="1">
    <location>
        <begin position="201"/>
        <end position="224"/>
    </location>
</feature>
<accession>A0ABU9X1A6</accession>
<organism evidence="3 4">
    <name type="scientific">Sinomonas halotolerans</name>
    <dbReference type="NCBI Taxonomy" id="1644133"/>
    <lineage>
        <taxon>Bacteria</taxon>
        <taxon>Bacillati</taxon>
        <taxon>Actinomycetota</taxon>
        <taxon>Actinomycetes</taxon>
        <taxon>Micrococcales</taxon>
        <taxon>Micrococcaceae</taxon>
        <taxon>Sinomonas</taxon>
    </lineage>
</organism>
<sequence>MADVPAGGPGPQARWLRRPAVVVVCVALALAAFGTTTQTWLDAEVSGTAVRSAHLPVQGSTAATAVSALALVGLAGTLAAAVAGRVGRFVAAAVVVLAGLGVAAACAAVIADPRGAAEGTIAQATGLAGAPAVVVLTPFPALAAAAGALLAAAGAVLLVASRRWSARTKYDADSSGSVRGTPRPGRQEDAGGPEGAAGPDGRTDGRVDQIDGWDRLTRGEDPTD</sequence>
<keyword evidence="4" id="KW-1185">Reference proteome</keyword>
<dbReference type="RefSeq" id="WP_345885588.1">
    <property type="nucleotide sequence ID" value="NZ_JBDFRB010000010.1"/>
</dbReference>
<keyword evidence="2" id="KW-1133">Transmembrane helix</keyword>
<feature type="region of interest" description="Disordered" evidence="1">
    <location>
        <begin position="170"/>
        <end position="224"/>
    </location>
</feature>
<keyword evidence="2" id="KW-0472">Membrane</keyword>
<dbReference type="Pfam" id="PF09534">
    <property type="entry name" value="Trp_oprn_chp"/>
    <property type="match status" value="1"/>
</dbReference>